<evidence type="ECO:0000256" key="1">
    <source>
        <dbReference type="ARBA" id="ARBA00022574"/>
    </source>
</evidence>
<evidence type="ECO:0000313" key="4">
    <source>
        <dbReference type="EMBL" id="KZO97893.1"/>
    </source>
</evidence>
<name>A0A167NNB9_CALVF</name>
<dbReference type="SMART" id="SM00320">
    <property type="entry name" value="WD40"/>
    <property type="match status" value="2"/>
</dbReference>
<gene>
    <name evidence="4" type="ORF">CALVIDRAFT_63555</name>
</gene>
<dbReference type="PROSITE" id="PS00678">
    <property type="entry name" value="WD_REPEATS_1"/>
    <property type="match status" value="1"/>
</dbReference>
<dbReference type="PROSITE" id="PS50082">
    <property type="entry name" value="WD_REPEATS_2"/>
    <property type="match status" value="1"/>
</dbReference>
<keyword evidence="1 3" id="KW-0853">WD repeat</keyword>
<dbReference type="EMBL" id="KV417278">
    <property type="protein sequence ID" value="KZO97893.1"/>
    <property type="molecule type" value="Genomic_DNA"/>
</dbReference>
<dbReference type="Pfam" id="PF00400">
    <property type="entry name" value="WD40"/>
    <property type="match status" value="2"/>
</dbReference>
<dbReference type="Proteomes" id="UP000076738">
    <property type="component" value="Unassembled WGS sequence"/>
</dbReference>
<dbReference type="OrthoDB" id="6262491at2759"/>
<dbReference type="PROSITE" id="PS50294">
    <property type="entry name" value="WD_REPEATS_REGION"/>
    <property type="match status" value="1"/>
</dbReference>
<keyword evidence="5" id="KW-1185">Reference proteome</keyword>
<dbReference type="AlphaFoldDB" id="A0A167NNB9"/>
<evidence type="ECO:0000256" key="2">
    <source>
        <dbReference type="ARBA" id="ARBA00022737"/>
    </source>
</evidence>
<feature type="repeat" description="WD" evidence="3">
    <location>
        <begin position="126"/>
        <end position="167"/>
    </location>
</feature>
<dbReference type="InterPro" id="IPR051488">
    <property type="entry name" value="WD_repeat_striatin"/>
</dbReference>
<dbReference type="InterPro" id="IPR015943">
    <property type="entry name" value="WD40/YVTN_repeat-like_dom_sf"/>
</dbReference>
<dbReference type="InterPro" id="IPR019775">
    <property type="entry name" value="WD40_repeat_CS"/>
</dbReference>
<dbReference type="PANTHER" id="PTHR15653:SF0">
    <property type="entry name" value="CONNECTOR OF KINASE TO AP-1, ISOFORM E"/>
    <property type="match status" value="1"/>
</dbReference>
<keyword evidence="2" id="KW-0677">Repeat</keyword>
<sequence length="234" mass="26134">MQTSDPGLLFRSEAELRRDDDRHAKLLRMQNVGDPISLGNSKPLSIHVEDDLVWTAESNGTVVKRDLETNSILRVFRGHKGPVSALCICRHPGDQDSPRRRLVISGSWDKHLRIFDDETGRLLSDTEAHTDFVKAITYLDREHVIVSGGSDKEIRFWELSSTSPQATSPLALKPMGFVRQHTRPVVCLITSSTASTREHTLYSADSMVCVVHTTFDCADMYVGRAVRMAAGGRF</sequence>
<evidence type="ECO:0000313" key="5">
    <source>
        <dbReference type="Proteomes" id="UP000076738"/>
    </source>
</evidence>
<dbReference type="PANTHER" id="PTHR15653">
    <property type="entry name" value="STRIATIN"/>
    <property type="match status" value="1"/>
</dbReference>
<dbReference type="STRING" id="1330018.A0A167NNB9"/>
<organism evidence="4 5">
    <name type="scientific">Calocera viscosa (strain TUFC12733)</name>
    <dbReference type="NCBI Taxonomy" id="1330018"/>
    <lineage>
        <taxon>Eukaryota</taxon>
        <taxon>Fungi</taxon>
        <taxon>Dikarya</taxon>
        <taxon>Basidiomycota</taxon>
        <taxon>Agaricomycotina</taxon>
        <taxon>Dacrymycetes</taxon>
        <taxon>Dacrymycetales</taxon>
        <taxon>Dacrymycetaceae</taxon>
        <taxon>Calocera</taxon>
    </lineage>
</organism>
<accession>A0A167NNB9</accession>
<protein>
    <submittedName>
        <fullName evidence="4">WD40 repeat-like protein</fullName>
    </submittedName>
</protein>
<dbReference type="InterPro" id="IPR036322">
    <property type="entry name" value="WD40_repeat_dom_sf"/>
</dbReference>
<dbReference type="Gene3D" id="2.130.10.10">
    <property type="entry name" value="YVTN repeat-like/Quinoprotein amine dehydrogenase"/>
    <property type="match status" value="1"/>
</dbReference>
<evidence type="ECO:0000256" key="3">
    <source>
        <dbReference type="PROSITE-ProRule" id="PRU00221"/>
    </source>
</evidence>
<proteinExistence type="predicted"/>
<dbReference type="SUPFAM" id="SSF50978">
    <property type="entry name" value="WD40 repeat-like"/>
    <property type="match status" value="1"/>
</dbReference>
<reference evidence="4 5" key="1">
    <citation type="journal article" date="2016" name="Mol. Biol. Evol.">
        <title>Comparative Genomics of Early-Diverging Mushroom-Forming Fungi Provides Insights into the Origins of Lignocellulose Decay Capabilities.</title>
        <authorList>
            <person name="Nagy L.G."/>
            <person name="Riley R."/>
            <person name="Tritt A."/>
            <person name="Adam C."/>
            <person name="Daum C."/>
            <person name="Floudas D."/>
            <person name="Sun H."/>
            <person name="Yadav J.S."/>
            <person name="Pangilinan J."/>
            <person name="Larsson K.H."/>
            <person name="Matsuura K."/>
            <person name="Barry K."/>
            <person name="Labutti K."/>
            <person name="Kuo R."/>
            <person name="Ohm R.A."/>
            <person name="Bhattacharya S.S."/>
            <person name="Shirouzu T."/>
            <person name="Yoshinaga Y."/>
            <person name="Martin F.M."/>
            <person name="Grigoriev I.V."/>
            <person name="Hibbett D.S."/>
        </authorList>
    </citation>
    <scope>NUCLEOTIDE SEQUENCE [LARGE SCALE GENOMIC DNA]</scope>
    <source>
        <strain evidence="4 5">TUFC12733</strain>
    </source>
</reference>
<dbReference type="InterPro" id="IPR001680">
    <property type="entry name" value="WD40_rpt"/>
</dbReference>